<dbReference type="InterPro" id="IPR002985">
    <property type="entry name" value="Arg_decrbxlase"/>
</dbReference>
<dbReference type="GO" id="GO:0009446">
    <property type="term" value="P:putrescine biosynthetic process"/>
    <property type="evidence" value="ECO:0007669"/>
    <property type="project" value="UniProtKB-KW"/>
</dbReference>
<keyword evidence="12 15" id="KW-0472">Membrane</keyword>
<dbReference type="Proteomes" id="UP000188268">
    <property type="component" value="Unassembled WGS sequence"/>
</dbReference>
<dbReference type="PRINTS" id="PR00660">
    <property type="entry name" value="ERLUMENR"/>
</dbReference>
<feature type="transmembrane region" description="Helical" evidence="15">
    <location>
        <begin position="89"/>
        <end position="106"/>
    </location>
</feature>
<keyword evidence="14 16" id="KW-0456">Lyase</keyword>
<evidence type="ECO:0000256" key="2">
    <source>
        <dbReference type="ARBA" id="ARBA00004477"/>
    </source>
</evidence>
<comment type="caution">
    <text evidence="19">The sequence shown here is derived from an EMBL/GenBank/DDBJ whole genome shotgun (WGS) entry which is preliminary data.</text>
</comment>
<dbReference type="PROSITE" id="PS00951">
    <property type="entry name" value="ER_LUMEN_RECEPTOR_1"/>
    <property type="match status" value="1"/>
</dbReference>
<comment type="caution">
    <text evidence="15">Lacks conserved residue(s) required for the propagation of feature annotation.</text>
</comment>
<evidence type="ECO:0000256" key="4">
    <source>
        <dbReference type="ARBA" id="ARBA00022448"/>
    </source>
</evidence>
<feature type="transmembrane region" description="Helical" evidence="15">
    <location>
        <begin position="46"/>
        <end position="68"/>
    </location>
</feature>
<comment type="similarity">
    <text evidence="16">Belongs to the Orn/Lys/Arg decarboxylase class-II family. SpeA subfamily.</text>
</comment>
<dbReference type="Pfam" id="PF02784">
    <property type="entry name" value="Orn_Arg_deC_N"/>
    <property type="match status" value="1"/>
</dbReference>
<dbReference type="Pfam" id="PF00810">
    <property type="entry name" value="ER_lumen_recept"/>
    <property type="match status" value="1"/>
</dbReference>
<dbReference type="AlphaFoldDB" id="A0A1R3HKX1"/>
<dbReference type="SUPFAM" id="SSF51419">
    <property type="entry name" value="PLP-binding barrel"/>
    <property type="match status" value="1"/>
</dbReference>
<evidence type="ECO:0000256" key="7">
    <source>
        <dbReference type="ARBA" id="ARBA00022892"/>
    </source>
</evidence>
<evidence type="ECO:0000259" key="18">
    <source>
        <dbReference type="Pfam" id="PF02784"/>
    </source>
</evidence>
<evidence type="ECO:0000256" key="1">
    <source>
        <dbReference type="ARBA" id="ARBA00001933"/>
    </source>
</evidence>
<evidence type="ECO:0000256" key="5">
    <source>
        <dbReference type="ARBA" id="ARBA00022692"/>
    </source>
</evidence>
<evidence type="ECO:0000256" key="3">
    <source>
        <dbReference type="ARBA" id="ARBA00010120"/>
    </source>
</evidence>
<evidence type="ECO:0000256" key="15">
    <source>
        <dbReference type="RuleBase" id="RU000634"/>
    </source>
</evidence>
<dbReference type="GO" id="GO:0016192">
    <property type="term" value="P:vesicle-mediated transport"/>
    <property type="evidence" value="ECO:0007669"/>
    <property type="project" value="UniProtKB-KW"/>
</dbReference>
<evidence type="ECO:0000256" key="9">
    <source>
        <dbReference type="ARBA" id="ARBA00022927"/>
    </source>
</evidence>
<comment type="subcellular location">
    <subcellularLocation>
        <location evidence="2 15">Endoplasmic reticulum membrane</location>
        <topology evidence="2 15">Multi-pass membrane protein</topology>
    </subcellularLocation>
</comment>
<feature type="transmembrane region" description="Helical" evidence="15">
    <location>
        <begin position="112"/>
        <end position="131"/>
    </location>
</feature>
<keyword evidence="9 15" id="KW-0653">Protein transport</keyword>
<feature type="transmembrane region" description="Helical" evidence="15">
    <location>
        <begin position="173"/>
        <end position="193"/>
    </location>
</feature>
<dbReference type="UniPathway" id="UPA00186">
    <property type="reaction ID" value="UER00284"/>
</dbReference>
<keyword evidence="17" id="KW-0732">Signal</keyword>
<keyword evidence="16" id="KW-0460">Magnesium</keyword>
<dbReference type="GO" id="GO:0015031">
    <property type="term" value="P:protein transport"/>
    <property type="evidence" value="ECO:0007669"/>
    <property type="project" value="UniProtKB-KW"/>
</dbReference>
<dbReference type="InterPro" id="IPR022657">
    <property type="entry name" value="De-COase2_CS"/>
</dbReference>
<evidence type="ECO:0000256" key="6">
    <source>
        <dbReference type="ARBA" id="ARBA00022824"/>
    </source>
</evidence>
<keyword evidence="16" id="KW-0745">Spermidine biosynthesis</keyword>
<dbReference type="PROSITE" id="PS00952">
    <property type="entry name" value="ER_LUMEN_RECEPTOR_2"/>
    <property type="match status" value="1"/>
</dbReference>
<keyword evidence="16" id="KW-0210">Decarboxylase</keyword>
<dbReference type="EMBL" id="AWWV01011719">
    <property type="protein sequence ID" value="OMO71037.1"/>
    <property type="molecule type" value="Genomic_DNA"/>
</dbReference>
<evidence type="ECO:0000256" key="12">
    <source>
        <dbReference type="ARBA" id="ARBA00023136"/>
    </source>
</evidence>
<dbReference type="GO" id="GO:0008295">
    <property type="term" value="P:spermidine biosynthetic process"/>
    <property type="evidence" value="ECO:0007669"/>
    <property type="project" value="UniProtKB-KW"/>
</dbReference>
<feature type="domain" description="Orn/DAP/Arg decarboxylase 2 N-terminal" evidence="18">
    <location>
        <begin position="280"/>
        <end position="370"/>
    </location>
</feature>
<feature type="signal peptide" evidence="17">
    <location>
        <begin position="1"/>
        <end position="19"/>
    </location>
</feature>
<dbReference type="PANTHER" id="PTHR43295">
    <property type="entry name" value="ARGININE DECARBOXYLASE"/>
    <property type="match status" value="1"/>
</dbReference>
<comment type="similarity">
    <text evidence="3 15">Belongs to the ERD2 family.</text>
</comment>
<keyword evidence="5 15" id="KW-0812">Transmembrane</keyword>
<keyword evidence="13 15" id="KW-0675">Receptor</keyword>
<protein>
    <recommendedName>
        <fullName evidence="15 16">Multifunctional fusion protein</fullName>
    </recommendedName>
    <domain>
        <recommendedName>
            <fullName evidence="16">Arginine decarboxylase</fullName>
            <ecNumber evidence="16">4.1.1.19</ecNumber>
        </recommendedName>
    </domain>
    <domain>
        <recommendedName>
            <fullName evidence="15">ER lumen protein-retaining receptor</fullName>
        </recommendedName>
    </domain>
</protein>
<evidence type="ECO:0000256" key="13">
    <source>
        <dbReference type="ARBA" id="ARBA00023170"/>
    </source>
</evidence>
<dbReference type="GO" id="GO:0006527">
    <property type="term" value="P:L-arginine catabolic process"/>
    <property type="evidence" value="ECO:0007669"/>
    <property type="project" value="InterPro"/>
</dbReference>
<evidence type="ECO:0000256" key="10">
    <source>
        <dbReference type="ARBA" id="ARBA00022989"/>
    </source>
</evidence>
<keyword evidence="10 15" id="KW-1133">Transmembrane helix</keyword>
<dbReference type="PROSITE" id="PS00879">
    <property type="entry name" value="ODR_DC_2_2"/>
    <property type="match status" value="1"/>
</dbReference>
<dbReference type="InterPro" id="IPR009006">
    <property type="entry name" value="Ala_racemase/Decarboxylase_C"/>
</dbReference>
<dbReference type="GO" id="GO:0006621">
    <property type="term" value="P:protein retention in ER lumen"/>
    <property type="evidence" value="ECO:0007669"/>
    <property type="project" value="InterPro"/>
</dbReference>
<dbReference type="GO" id="GO:0008792">
    <property type="term" value="F:arginine decarboxylase activity"/>
    <property type="evidence" value="ECO:0007669"/>
    <property type="project" value="UniProtKB-EC"/>
</dbReference>
<dbReference type="InterPro" id="IPR022644">
    <property type="entry name" value="De-COase2_N"/>
</dbReference>
<evidence type="ECO:0000313" key="20">
    <source>
        <dbReference type="Proteomes" id="UP000188268"/>
    </source>
</evidence>
<dbReference type="GO" id="GO:0046923">
    <property type="term" value="F:ER retention sequence binding"/>
    <property type="evidence" value="ECO:0007669"/>
    <property type="project" value="InterPro"/>
</dbReference>
<feature type="transmembrane region" description="Helical" evidence="15">
    <location>
        <begin position="143"/>
        <end position="161"/>
    </location>
</feature>
<keyword evidence="4 15" id="KW-0813">Transport</keyword>
<dbReference type="InterPro" id="IPR029066">
    <property type="entry name" value="PLP-binding_barrel"/>
</dbReference>
<comment type="cofactor">
    <cofactor evidence="16">
        <name>Mg(2+)</name>
        <dbReference type="ChEBI" id="CHEBI:18420"/>
    </cofactor>
</comment>
<dbReference type="OrthoDB" id="3717802at2759"/>
<organism evidence="19 20">
    <name type="scientific">Corchorus capsularis</name>
    <name type="common">Jute</name>
    <dbReference type="NCBI Taxonomy" id="210143"/>
    <lineage>
        <taxon>Eukaryota</taxon>
        <taxon>Viridiplantae</taxon>
        <taxon>Streptophyta</taxon>
        <taxon>Embryophyta</taxon>
        <taxon>Tracheophyta</taxon>
        <taxon>Spermatophyta</taxon>
        <taxon>Magnoliopsida</taxon>
        <taxon>eudicotyledons</taxon>
        <taxon>Gunneridae</taxon>
        <taxon>Pentapetalae</taxon>
        <taxon>rosids</taxon>
        <taxon>malvids</taxon>
        <taxon>Malvales</taxon>
        <taxon>Malvaceae</taxon>
        <taxon>Grewioideae</taxon>
        <taxon>Apeibeae</taxon>
        <taxon>Corchorus</taxon>
    </lineage>
</organism>
<keyword evidence="7" id="KW-0931">ER-Golgi transport</keyword>
<evidence type="ECO:0000313" key="19">
    <source>
        <dbReference type="EMBL" id="OMO71037.1"/>
    </source>
</evidence>
<comment type="pathway">
    <text evidence="16">Amine and polyamine biosynthesis; agmatine biosynthesis; agmatine from L-arginine: step 1/1.</text>
</comment>
<comment type="catalytic activity">
    <reaction evidence="16">
        <text>L-arginine + H(+) = agmatine + CO2</text>
        <dbReference type="Rhea" id="RHEA:17641"/>
        <dbReference type="ChEBI" id="CHEBI:15378"/>
        <dbReference type="ChEBI" id="CHEBI:16526"/>
        <dbReference type="ChEBI" id="CHEBI:32682"/>
        <dbReference type="ChEBI" id="CHEBI:58145"/>
        <dbReference type="EC" id="4.1.1.19"/>
    </reaction>
</comment>
<dbReference type="Gene3D" id="3.20.20.10">
    <property type="entry name" value="Alanine racemase"/>
    <property type="match status" value="1"/>
</dbReference>
<feature type="chain" id="PRO_5013385855" description="Multifunctional fusion protein" evidence="17">
    <location>
        <begin position="20"/>
        <end position="571"/>
    </location>
</feature>
<keyword evidence="8 16" id="KW-0663">Pyridoxal phosphate</keyword>
<gene>
    <name evidence="19" type="ORF">CCACVL1_18489</name>
</gene>
<keyword evidence="6 15" id="KW-0256">Endoplasmic reticulum</keyword>
<proteinExistence type="inferred from homology"/>
<dbReference type="PANTHER" id="PTHR43295:SF1">
    <property type="entry name" value="ARGININE DECARBOXYLASE 1, CHLOROPLASTIC-RELATED"/>
    <property type="match status" value="1"/>
</dbReference>
<accession>A0A1R3HKX1</accession>
<reference evidence="19 20" key="1">
    <citation type="submission" date="2013-09" db="EMBL/GenBank/DDBJ databases">
        <title>Corchorus capsularis genome sequencing.</title>
        <authorList>
            <person name="Alam M."/>
            <person name="Haque M.S."/>
            <person name="Islam M.S."/>
            <person name="Emdad E.M."/>
            <person name="Islam M.M."/>
            <person name="Ahmed B."/>
            <person name="Halim A."/>
            <person name="Hossen Q.M.M."/>
            <person name="Hossain M.Z."/>
            <person name="Ahmed R."/>
            <person name="Khan M.M."/>
            <person name="Islam R."/>
            <person name="Rashid M.M."/>
            <person name="Khan S.A."/>
            <person name="Rahman M.S."/>
            <person name="Alam M."/>
        </authorList>
    </citation>
    <scope>NUCLEOTIDE SEQUENCE [LARGE SCALE GENOMIC DNA]</scope>
    <source>
        <strain evidence="20">cv. CVL-1</strain>
        <tissue evidence="19">Whole seedling</tissue>
    </source>
</reference>
<name>A0A1R3HKX1_COCAP</name>
<comment type="cofactor">
    <cofactor evidence="1 16">
        <name>pyridoxal 5'-phosphate</name>
        <dbReference type="ChEBI" id="CHEBI:597326"/>
    </cofactor>
</comment>
<dbReference type="InterPro" id="IPR000133">
    <property type="entry name" value="ER_ret_rcpt"/>
</dbReference>
<evidence type="ECO:0000256" key="16">
    <source>
        <dbReference type="RuleBase" id="RU003740"/>
    </source>
</evidence>
<evidence type="ECO:0000256" key="14">
    <source>
        <dbReference type="ARBA" id="ARBA00023239"/>
    </source>
</evidence>
<evidence type="ECO:0000256" key="8">
    <source>
        <dbReference type="ARBA" id="ARBA00022898"/>
    </source>
</evidence>
<keyword evidence="20" id="KW-1185">Reference proteome</keyword>
<dbReference type="Gene3D" id="2.40.37.10">
    <property type="entry name" value="Lyase, Ornithine Decarboxylase, Chain A, domain 1"/>
    <property type="match status" value="1"/>
</dbReference>
<keyword evidence="11" id="KW-0661">Putrescine biosynthesis</keyword>
<dbReference type="EC" id="4.1.1.19" evidence="16"/>
<dbReference type="STRING" id="210143.A0A1R3HKX1"/>
<evidence type="ECO:0000256" key="17">
    <source>
        <dbReference type="SAM" id="SignalP"/>
    </source>
</evidence>
<dbReference type="GO" id="GO:0005789">
    <property type="term" value="C:endoplasmic reticulum membrane"/>
    <property type="evidence" value="ECO:0007669"/>
    <property type="project" value="UniProtKB-SubCell"/>
</dbReference>
<sequence length="571" mass="64563">MTHLFSVLVLLLKIHTIKSCAGISLKTQELYAIVFATRYLDIFTNYISLYNTIMKLIFLGSSFSIVWYMRRHKVVRRSYDKEQDTFRHYFLMLPCLILALVINEKFTLKEVMWTFSLYLEAVAILPQLVLLQRTRNIDNLTGQYVFLLGAYRAFYILNWIYRYFTEVHFVHWITWISGLVQTLLYADFFYYYFRRIEKWGAPYFSVNSSGNISIRPKGLNATSTDQKEIDLFNVVKKVSANKSSGGLGLQLRLIIRLPDVLKHRLESLQSAFESSITACNYRSHYQDGIVEATQIYCELVRLGACMQFLDVGGGLGIDYDGSKSKNSDFSIGYDLQEYASTIVQVIQQVCDSKSVKHPVICSESGRAIVSHHSILIFEAISSSASDSDSPGLNPEGLDHLIEGLTENARLDYSNLSAAATKDDQNTCLLHANKLKQNCLDQFKKGSINIEQLAIMDELYDMVLKATGAYEEALGGSHNLLGNPSVVQVTSESSEAEGFAVTIAMPGQSCRDVLRTMQYDPDVMFEELKQRIKGFDRLQVNGITDGMLQSVLEDISSNMPYLMKGSSYCSLV</sequence>
<dbReference type="Gramene" id="OMO71037">
    <property type="protein sequence ID" value="OMO71037"/>
    <property type="gene ID" value="CCACVL1_18489"/>
</dbReference>
<evidence type="ECO:0000256" key="11">
    <source>
        <dbReference type="ARBA" id="ARBA00023023"/>
    </source>
</evidence>